<dbReference type="EMBL" id="JAEQBW010000015">
    <property type="protein sequence ID" value="MBK6267258.1"/>
    <property type="molecule type" value="Genomic_DNA"/>
</dbReference>
<name>A0A934X1H9_9BACT</name>
<organism evidence="13 14">
    <name type="scientific">Marivirga aurantiaca</name>
    <dbReference type="NCBI Taxonomy" id="2802615"/>
    <lineage>
        <taxon>Bacteria</taxon>
        <taxon>Pseudomonadati</taxon>
        <taxon>Bacteroidota</taxon>
        <taxon>Cytophagia</taxon>
        <taxon>Cytophagales</taxon>
        <taxon>Marivirgaceae</taxon>
        <taxon>Marivirga</taxon>
    </lineage>
</organism>
<dbReference type="AlphaFoldDB" id="A0A934X1H9"/>
<dbReference type="PROSITE" id="PS50109">
    <property type="entry name" value="HIS_KIN"/>
    <property type="match status" value="1"/>
</dbReference>
<keyword evidence="10" id="KW-0175">Coiled coil</keyword>
<reference evidence="13" key="1">
    <citation type="submission" date="2021-01" db="EMBL/GenBank/DDBJ databases">
        <title>Marivirga aurantiaca sp. nov., isolated from intertidal surface sediments.</title>
        <authorList>
            <person name="Zhang M."/>
        </authorList>
    </citation>
    <scope>NUCLEOTIDE SEQUENCE</scope>
    <source>
        <strain evidence="13">S37H4</strain>
    </source>
</reference>
<keyword evidence="7" id="KW-0067">ATP-binding</keyword>
<accession>A0A934X1H9</accession>
<evidence type="ECO:0000313" key="13">
    <source>
        <dbReference type="EMBL" id="MBK6267258.1"/>
    </source>
</evidence>
<dbReference type="InterPro" id="IPR001789">
    <property type="entry name" value="Sig_transdc_resp-reg_receiver"/>
</dbReference>
<dbReference type="SUPFAM" id="SSF55874">
    <property type="entry name" value="ATPase domain of HSP90 chaperone/DNA topoisomerase II/histidine kinase"/>
    <property type="match status" value="1"/>
</dbReference>
<comment type="catalytic activity">
    <reaction evidence="1">
        <text>ATP + protein L-histidine = ADP + protein N-phospho-L-histidine.</text>
        <dbReference type="EC" id="2.7.13.3"/>
    </reaction>
</comment>
<keyword evidence="4" id="KW-0808">Transferase</keyword>
<keyword evidence="5" id="KW-0547">Nucleotide-binding</keyword>
<comment type="caution">
    <text evidence="13">The sequence shown here is derived from an EMBL/GenBank/DDBJ whole genome shotgun (WGS) entry which is preliminary data.</text>
</comment>
<dbReference type="EC" id="2.7.13.3" evidence="2"/>
<dbReference type="InterPro" id="IPR011712">
    <property type="entry name" value="Sig_transdc_His_kin_sub3_dim/P"/>
</dbReference>
<dbReference type="GO" id="GO:0000155">
    <property type="term" value="F:phosphorelay sensor kinase activity"/>
    <property type="evidence" value="ECO:0007669"/>
    <property type="project" value="InterPro"/>
</dbReference>
<evidence type="ECO:0000256" key="8">
    <source>
        <dbReference type="ARBA" id="ARBA00023012"/>
    </source>
</evidence>
<evidence type="ECO:0000256" key="2">
    <source>
        <dbReference type="ARBA" id="ARBA00012438"/>
    </source>
</evidence>
<dbReference type="Pfam" id="PF07730">
    <property type="entry name" value="HisKA_3"/>
    <property type="match status" value="1"/>
</dbReference>
<dbReference type="InterPro" id="IPR036890">
    <property type="entry name" value="HATPase_C_sf"/>
</dbReference>
<evidence type="ECO:0000256" key="3">
    <source>
        <dbReference type="ARBA" id="ARBA00022553"/>
    </source>
</evidence>
<feature type="domain" description="Histidine kinase" evidence="11">
    <location>
        <begin position="278"/>
        <end position="468"/>
    </location>
</feature>
<dbReference type="InterPro" id="IPR035965">
    <property type="entry name" value="PAS-like_dom_sf"/>
</dbReference>
<dbReference type="Pfam" id="PF00072">
    <property type="entry name" value="Response_reg"/>
    <property type="match status" value="1"/>
</dbReference>
<evidence type="ECO:0000313" key="14">
    <source>
        <dbReference type="Proteomes" id="UP000611723"/>
    </source>
</evidence>
<evidence type="ECO:0000256" key="4">
    <source>
        <dbReference type="ARBA" id="ARBA00022679"/>
    </source>
</evidence>
<protein>
    <recommendedName>
        <fullName evidence="2">histidine kinase</fullName>
        <ecNumber evidence="2">2.7.13.3</ecNumber>
    </recommendedName>
</protein>
<gene>
    <name evidence="13" type="ORF">JKA74_19610</name>
</gene>
<dbReference type="GO" id="GO:0016020">
    <property type="term" value="C:membrane"/>
    <property type="evidence" value="ECO:0007669"/>
    <property type="project" value="InterPro"/>
</dbReference>
<evidence type="ECO:0000256" key="5">
    <source>
        <dbReference type="ARBA" id="ARBA00022741"/>
    </source>
</evidence>
<keyword evidence="6" id="KW-0418">Kinase</keyword>
<dbReference type="Gene3D" id="3.30.450.20">
    <property type="entry name" value="PAS domain"/>
    <property type="match status" value="1"/>
</dbReference>
<dbReference type="CDD" id="cd16917">
    <property type="entry name" value="HATPase_UhpB-NarQ-NarX-like"/>
    <property type="match status" value="1"/>
</dbReference>
<dbReference type="InterPro" id="IPR003594">
    <property type="entry name" value="HATPase_dom"/>
</dbReference>
<dbReference type="SUPFAM" id="SSF55785">
    <property type="entry name" value="PYP-like sensor domain (PAS domain)"/>
    <property type="match status" value="1"/>
</dbReference>
<dbReference type="PROSITE" id="PS50110">
    <property type="entry name" value="RESPONSE_REGULATORY"/>
    <property type="match status" value="1"/>
</dbReference>
<dbReference type="SUPFAM" id="SSF52172">
    <property type="entry name" value="CheY-like"/>
    <property type="match status" value="1"/>
</dbReference>
<dbReference type="GO" id="GO:0005524">
    <property type="term" value="F:ATP binding"/>
    <property type="evidence" value="ECO:0007669"/>
    <property type="project" value="UniProtKB-KW"/>
</dbReference>
<feature type="domain" description="Response regulatory" evidence="12">
    <location>
        <begin position="5"/>
        <end position="120"/>
    </location>
</feature>
<keyword evidence="14" id="KW-1185">Reference proteome</keyword>
<dbReference type="PANTHER" id="PTHR24421:SF10">
    <property type="entry name" value="NITRATE_NITRITE SENSOR PROTEIN NARQ"/>
    <property type="match status" value="1"/>
</dbReference>
<evidence type="ECO:0000256" key="1">
    <source>
        <dbReference type="ARBA" id="ARBA00000085"/>
    </source>
</evidence>
<dbReference type="Gene3D" id="3.30.565.10">
    <property type="entry name" value="Histidine kinase-like ATPase, C-terminal domain"/>
    <property type="match status" value="1"/>
</dbReference>
<dbReference type="GO" id="GO:0046983">
    <property type="term" value="F:protein dimerization activity"/>
    <property type="evidence" value="ECO:0007669"/>
    <property type="project" value="InterPro"/>
</dbReference>
<dbReference type="Proteomes" id="UP000611723">
    <property type="component" value="Unassembled WGS sequence"/>
</dbReference>
<dbReference type="InterPro" id="IPR005467">
    <property type="entry name" value="His_kinase_dom"/>
</dbReference>
<dbReference type="Gene3D" id="1.20.5.1930">
    <property type="match status" value="1"/>
</dbReference>
<keyword evidence="8" id="KW-0902">Two-component regulatory system</keyword>
<evidence type="ECO:0000259" key="12">
    <source>
        <dbReference type="PROSITE" id="PS50110"/>
    </source>
</evidence>
<sequence>MQSNKVLIVEDEPMVGMYLESVLRKANYEILGLLTSGLEAINFVKLHTPDIILLDVMLEGLYDGIETSIEINKLKNIPVIYLTGLNDSSSINRAKITFPYSFIYKPFAEMELLANMELTLFKHQYELANQASQNLLSTILSEMESGVVVVDVDFRIKYINNFGSKLLNISADVVTDYVLGAKLHLSSLDDNLISGKELKMLNSELDNNLILNMNFGENKYPINNIYITTANFFKAEQDQFLIMFADATLELERLRNTKLREQQKLAAQLEGVENERARISRDLHDGIGQMLNLIKMKMSSLEDKGAINTEITHLLNQTIEETKKISNDLMPSKLREFDLQSCLFQLCETFKGFGVAVDFNSNLKPKELEVHKINIYRIVQEAFNNSLKHAHAKKISLQIYKDNSNVQITIEDDGIGFDTCRMREGNSKLQCHGLVNIKDRVNAMHGEMDLNSDSQFGTSIIIHLKGENYA</sequence>
<evidence type="ECO:0000256" key="10">
    <source>
        <dbReference type="SAM" id="Coils"/>
    </source>
</evidence>
<dbReference type="SMART" id="SM00387">
    <property type="entry name" value="HATPase_c"/>
    <property type="match status" value="1"/>
</dbReference>
<feature type="modified residue" description="4-aspartylphosphate" evidence="9">
    <location>
        <position position="55"/>
    </location>
</feature>
<dbReference type="CDD" id="cd17534">
    <property type="entry name" value="REC_DC-like"/>
    <property type="match status" value="1"/>
</dbReference>
<evidence type="ECO:0000259" key="11">
    <source>
        <dbReference type="PROSITE" id="PS50109"/>
    </source>
</evidence>
<dbReference type="Gene3D" id="3.40.50.2300">
    <property type="match status" value="1"/>
</dbReference>
<dbReference type="PANTHER" id="PTHR24421">
    <property type="entry name" value="NITRATE/NITRITE SENSOR PROTEIN NARX-RELATED"/>
    <property type="match status" value="1"/>
</dbReference>
<proteinExistence type="predicted"/>
<evidence type="ECO:0000256" key="9">
    <source>
        <dbReference type="PROSITE-ProRule" id="PRU00169"/>
    </source>
</evidence>
<dbReference type="InterPro" id="IPR011006">
    <property type="entry name" value="CheY-like_superfamily"/>
</dbReference>
<dbReference type="RefSeq" id="WP_201432942.1">
    <property type="nucleotide sequence ID" value="NZ_JAEQBW010000015.1"/>
</dbReference>
<dbReference type="InterPro" id="IPR050482">
    <property type="entry name" value="Sensor_HK_TwoCompSys"/>
</dbReference>
<evidence type="ECO:0000256" key="6">
    <source>
        <dbReference type="ARBA" id="ARBA00022777"/>
    </source>
</evidence>
<dbReference type="SMART" id="SM00448">
    <property type="entry name" value="REC"/>
    <property type="match status" value="1"/>
</dbReference>
<feature type="coiled-coil region" evidence="10">
    <location>
        <begin position="244"/>
        <end position="282"/>
    </location>
</feature>
<keyword evidence="3 9" id="KW-0597">Phosphoprotein</keyword>
<evidence type="ECO:0000256" key="7">
    <source>
        <dbReference type="ARBA" id="ARBA00022840"/>
    </source>
</evidence>
<dbReference type="Pfam" id="PF02518">
    <property type="entry name" value="HATPase_c"/>
    <property type="match status" value="1"/>
</dbReference>